<feature type="compositionally biased region" description="Acidic residues" evidence="1">
    <location>
        <begin position="117"/>
        <end position="126"/>
    </location>
</feature>
<dbReference type="AlphaFoldDB" id="A0A7S1PP88"/>
<feature type="region of interest" description="Disordered" evidence="1">
    <location>
        <begin position="117"/>
        <end position="227"/>
    </location>
</feature>
<feature type="compositionally biased region" description="Basic and acidic residues" evidence="1">
    <location>
        <begin position="197"/>
        <end position="206"/>
    </location>
</feature>
<dbReference type="InterPro" id="IPR007320">
    <property type="entry name" value="PDCD2_C"/>
</dbReference>
<dbReference type="PANTHER" id="PTHR46421">
    <property type="entry name" value="PROGRAMMED CELL DEATH PROTEIN 2-LIKE"/>
    <property type="match status" value="1"/>
</dbReference>
<organism evidence="3">
    <name type="scientific">Neobodo designis</name>
    <name type="common">Flagellated protozoan</name>
    <name type="synonym">Bodo designis</name>
    <dbReference type="NCBI Taxonomy" id="312471"/>
    <lineage>
        <taxon>Eukaryota</taxon>
        <taxon>Discoba</taxon>
        <taxon>Euglenozoa</taxon>
        <taxon>Kinetoplastea</taxon>
        <taxon>Metakinetoplastina</taxon>
        <taxon>Neobodonida</taxon>
        <taxon>Neobodo</taxon>
    </lineage>
</organism>
<dbReference type="PANTHER" id="PTHR46421:SF1">
    <property type="entry name" value="PROGRAMMED CELL DEATH PROTEIN 2-LIKE"/>
    <property type="match status" value="1"/>
</dbReference>
<dbReference type="InterPro" id="IPR052815">
    <property type="entry name" value="PDCD2-like_regulator"/>
</dbReference>
<dbReference type="GO" id="GO:0005737">
    <property type="term" value="C:cytoplasm"/>
    <property type="evidence" value="ECO:0007669"/>
    <property type="project" value="InterPro"/>
</dbReference>
<gene>
    <name evidence="3" type="ORF">NDES1114_LOCUS3159</name>
</gene>
<feature type="domain" description="Programmed cell death protein 2 C-terminal" evidence="2">
    <location>
        <begin position="227"/>
        <end position="326"/>
    </location>
</feature>
<evidence type="ECO:0000313" key="3">
    <source>
        <dbReference type="EMBL" id="CAD9093569.1"/>
    </source>
</evidence>
<protein>
    <recommendedName>
        <fullName evidence="2">Programmed cell death protein 2 C-terminal domain-containing protein</fullName>
    </recommendedName>
</protein>
<feature type="compositionally biased region" description="Acidic residues" evidence="1">
    <location>
        <begin position="214"/>
        <end position="227"/>
    </location>
</feature>
<reference evidence="3" key="1">
    <citation type="submission" date="2021-01" db="EMBL/GenBank/DDBJ databases">
        <authorList>
            <person name="Corre E."/>
            <person name="Pelletier E."/>
            <person name="Niang G."/>
            <person name="Scheremetjew M."/>
            <person name="Finn R."/>
            <person name="Kale V."/>
            <person name="Holt S."/>
            <person name="Cochrane G."/>
            <person name="Meng A."/>
            <person name="Brown T."/>
            <person name="Cohen L."/>
        </authorList>
    </citation>
    <scope>NUCLEOTIDE SEQUENCE</scope>
    <source>
        <strain evidence="3">CCAP 1951/1</strain>
    </source>
</reference>
<accession>A0A7S1PP88</accession>
<evidence type="ECO:0000256" key="1">
    <source>
        <dbReference type="SAM" id="MobiDB-lite"/>
    </source>
</evidence>
<dbReference type="Pfam" id="PF04194">
    <property type="entry name" value="PDCD2_C"/>
    <property type="match status" value="1"/>
</dbReference>
<evidence type="ECO:0000259" key="2">
    <source>
        <dbReference type="Pfam" id="PF04194"/>
    </source>
</evidence>
<proteinExistence type="predicted"/>
<sequence>MPQEVWLGVPDGKLDATPIDAYTARLGGKPTWLRRGSPKSVDCTTCGAGMALLAQLHAPLATFDRILYVFVCRACCGSGKPAVRVLRSQVYNVDYDEEWHAKVAAAQPKTKMFEEADDWGDDEDEAPAPAAAEPAAPAEVPPRYDWSPETHEDTTVGQKGAPLGGFYMDSIPEPRESKQAQQQKGLAGDDESVLRQLEQKNADVVERGGSGGAVEEDDDEDEDPTPDEFVERISRAPRQCLRWQPGGIPLIARRDAFTGPVDPCPCGRPRTFECQVMSPAIYFLSGDKAEADQPLHFSTILVFTCSAHCYAADAPVTEERAIWHEEL</sequence>
<feature type="compositionally biased region" description="Low complexity" evidence="1">
    <location>
        <begin position="127"/>
        <end position="138"/>
    </location>
</feature>
<dbReference type="EMBL" id="HBGF01004594">
    <property type="protein sequence ID" value="CAD9093569.1"/>
    <property type="molecule type" value="Transcribed_RNA"/>
</dbReference>
<name>A0A7S1PP88_NEODS</name>